<dbReference type="EMBL" id="BARS01009579">
    <property type="protein sequence ID" value="GAF76653.1"/>
    <property type="molecule type" value="Genomic_DNA"/>
</dbReference>
<comment type="caution">
    <text evidence="1">The sequence shown here is derived from an EMBL/GenBank/DDBJ whole genome shotgun (WGS) entry which is preliminary data.</text>
</comment>
<organism evidence="1">
    <name type="scientific">marine sediment metagenome</name>
    <dbReference type="NCBI Taxonomy" id="412755"/>
    <lineage>
        <taxon>unclassified sequences</taxon>
        <taxon>metagenomes</taxon>
        <taxon>ecological metagenomes</taxon>
    </lineage>
</organism>
<accession>X0S6H1</accession>
<name>X0S6H1_9ZZZZ</name>
<evidence type="ECO:0000313" key="1">
    <source>
        <dbReference type="EMBL" id="GAF76653.1"/>
    </source>
</evidence>
<reference evidence="1" key="1">
    <citation type="journal article" date="2014" name="Front. Microbiol.">
        <title>High frequency of phylogenetically diverse reductive dehalogenase-homologous genes in deep subseafloor sedimentary metagenomes.</title>
        <authorList>
            <person name="Kawai M."/>
            <person name="Futagami T."/>
            <person name="Toyoda A."/>
            <person name="Takaki Y."/>
            <person name="Nishi S."/>
            <person name="Hori S."/>
            <person name="Arai W."/>
            <person name="Tsubouchi T."/>
            <person name="Morono Y."/>
            <person name="Uchiyama I."/>
            <person name="Ito T."/>
            <person name="Fujiyama A."/>
            <person name="Inagaki F."/>
            <person name="Takami H."/>
        </authorList>
    </citation>
    <scope>NUCLEOTIDE SEQUENCE</scope>
    <source>
        <strain evidence="1">Expedition CK06-06</strain>
    </source>
</reference>
<dbReference type="AlphaFoldDB" id="X0S6H1"/>
<sequence>VGMRLGPPDDRSVPGEGATGADVLELLNGRPAHAIFEATAILKARPPFQPQDQTLRFKLRFDSARTASSFGGCRDAIRGARIRPEARYAVFVSLAAEAFFRDAISGIAQLRVQPYVDADRLGNDDGVVTMDELDAMPLASAGGPFYQLPDGSRHGSFGDYVRAQFMFAVKYGDGGLCTGIAPGTETP</sequence>
<feature type="non-terminal residue" evidence="1">
    <location>
        <position position="1"/>
    </location>
</feature>
<protein>
    <submittedName>
        <fullName evidence="1">Uncharacterized protein</fullName>
    </submittedName>
</protein>
<gene>
    <name evidence="1" type="ORF">S01H1_17990</name>
</gene>
<proteinExistence type="predicted"/>